<feature type="compositionally biased region" description="Basic and acidic residues" evidence="2">
    <location>
        <begin position="2391"/>
        <end position="2412"/>
    </location>
</feature>
<feature type="compositionally biased region" description="Basic residues" evidence="2">
    <location>
        <begin position="244"/>
        <end position="266"/>
    </location>
</feature>
<feature type="region of interest" description="Disordered" evidence="2">
    <location>
        <begin position="2951"/>
        <end position="2972"/>
    </location>
</feature>
<evidence type="ECO:0000256" key="1">
    <source>
        <dbReference type="ARBA" id="ARBA00022801"/>
    </source>
</evidence>
<feature type="region of interest" description="Disordered" evidence="2">
    <location>
        <begin position="2375"/>
        <end position="2423"/>
    </location>
</feature>
<evidence type="ECO:0000313" key="4">
    <source>
        <dbReference type="Proteomes" id="UP000038045"/>
    </source>
</evidence>
<feature type="compositionally biased region" description="Basic residues" evidence="2">
    <location>
        <begin position="819"/>
        <end position="833"/>
    </location>
</feature>
<evidence type="ECO:0000256" key="2">
    <source>
        <dbReference type="SAM" id="MobiDB-lite"/>
    </source>
</evidence>
<dbReference type="PROSITE" id="PS00893">
    <property type="entry name" value="NUDIX_BOX"/>
    <property type="match status" value="1"/>
</dbReference>
<dbReference type="Proteomes" id="UP000038045">
    <property type="component" value="Unplaced"/>
</dbReference>
<feature type="region of interest" description="Disordered" evidence="2">
    <location>
        <begin position="1673"/>
        <end position="1702"/>
    </location>
</feature>
<evidence type="ECO:0000313" key="5">
    <source>
        <dbReference type="WBParaSite" id="PTRK_0001730700.1"/>
    </source>
</evidence>
<reference evidence="5" key="1">
    <citation type="submission" date="2017-02" db="UniProtKB">
        <authorList>
            <consortium name="WormBaseParasite"/>
        </authorList>
    </citation>
    <scope>IDENTIFICATION</scope>
</reference>
<feature type="region of interest" description="Disordered" evidence="2">
    <location>
        <begin position="3051"/>
        <end position="3181"/>
    </location>
</feature>
<keyword evidence="1" id="KW-0378">Hydrolase</keyword>
<feature type="compositionally biased region" description="Basic and acidic residues" evidence="2">
    <location>
        <begin position="1673"/>
        <end position="1685"/>
    </location>
</feature>
<dbReference type="InterPro" id="IPR012340">
    <property type="entry name" value="NA-bd_OB-fold"/>
</dbReference>
<feature type="compositionally biased region" description="Basic residues" evidence="2">
    <location>
        <begin position="968"/>
        <end position="988"/>
    </location>
</feature>
<feature type="compositionally biased region" description="Basic residues" evidence="2">
    <location>
        <begin position="1109"/>
        <end position="1135"/>
    </location>
</feature>
<dbReference type="WBParaSite" id="PTRK_0001730700.1">
    <property type="protein sequence ID" value="PTRK_0001730700.1"/>
    <property type="gene ID" value="PTRK_0001730700"/>
</dbReference>
<dbReference type="InterPro" id="IPR000086">
    <property type="entry name" value="NUDIX_hydrolase_dom"/>
</dbReference>
<dbReference type="Gene3D" id="2.40.50.140">
    <property type="entry name" value="Nucleic acid-binding proteins"/>
    <property type="match status" value="1"/>
</dbReference>
<feature type="region of interest" description="Disordered" evidence="2">
    <location>
        <begin position="789"/>
        <end position="836"/>
    </location>
</feature>
<feature type="domain" description="Nudix hydrolase" evidence="3">
    <location>
        <begin position="48"/>
        <end position="214"/>
    </location>
</feature>
<feature type="compositionally biased region" description="Basic and acidic residues" evidence="2">
    <location>
        <begin position="1886"/>
        <end position="1899"/>
    </location>
</feature>
<dbReference type="GO" id="GO:0016787">
    <property type="term" value="F:hydrolase activity"/>
    <property type="evidence" value="ECO:0007669"/>
    <property type="project" value="UniProtKB-KW"/>
</dbReference>
<feature type="compositionally biased region" description="Basic residues" evidence="2">
    <location>
        <begin position="1168"/>
        <end position="1194"/>
    </location>
</feature>
<protein>
    <submittedName>
        <fullName evidence="5">Nudix hydrolase domain-containing protein</fullName>
    </submittedName>
</protein>
<dbReference type="SUPFAM" id="SSF55811">
    <property type="entry name" value="Nudix"/>
    <property type="match status" value="1"/>
</dbReference>
<dbReference type="Pfam" id="PF00293">
    <property type="entry name" value="NUDIX"/>
    <property type="match status" value="1"/>
</dbReference>
<dbReference type="InterPro" id="IPR020084">
    <property type="entry name" value="NUDIX_hydrolase_CS"/>
</dbReference>
<feature type="compositionally biased region" description="Basic and acidic residues" evidence="2">
    <location>
        <begin position="3107"/>
        <end position="3117"/>
    </location>
</feature>
<proteinExistence type="predicted"/>
<dbReference type="Gene3D" id="3.90.79.10">
    <property type="entry name" value="Nucleoside Triphosphate Pyrophosphohydrolase"/>
    <property type="match status" value="1"/>
</dbReference>
<dbReference type="STRING" id="131310.A0A0N5A5Y7"/>
<feature type="compositionally biased region" description="Basic and acidic residues" evidence="2">
    <location>
        <begin position="1070"/>
        <end position="1087"/>
    </location>
</feature>
<evidence type="ECO:0000259" key="3">
    <source>
        <dbReference type="PROSITE" id="PS51462"/>
    </source>
</evidence>
<feature type="region of interest" description="Disordered" evidence="2">
    <location>
        <begin position="1886"/>
        <end position="1916"/>
    </location>
</feature>
<feature type="region of interest" description="Disordered" evidence="2">
    <location>
        <begin position="898"/>
        <end position="1206"/>
    </location>
</feature>
<feature type="compositionally biased region" description="Basic and acidic residues" evidence="2">
    <location>
        <begin position="906"/>
        <end position="931"/>
    </location>
</feature>
<feature type="region of interest" description="Disordered" evidence="2">
    <location>
        <begin position="219"/>
        <end position="266"/>
    </location>
</feature>
<organism evidence="4 5">
    <name type="scientific">Parastrongyloides trichosuri</name>
    <name type="common">Possum-specific nematode worm</name>
    <dbReference type="NCBI Taxonomy" id="131310"/>
    <lineage>
        <taxon>Eukaryota</taxon>
        <taxon>Metazoa</taxon>
        <taxon>Ecdysozoa</taxon>
        <taxon>Nematoda</taxon>
        <taxon>Chromadorea</taxon>
        <taxon>Rhabditida</taxon>
        <taxon>Tylenchina</taxon>
        <taxon>Panagrolaimomorpha</taxon>
        <taxon>Strongyloidoidea</taxon>
        <taxon>Strongyloididae</taxon>
        <taxon>Parastrongyloides</taxon>
    </lineage>
</organism>
<accession>A0A0N5A5Y7</accession>
<feature type="compositionally biased region" description="Basic and acidic residues" evidence="2">
    <location>
        <begin position="948"/>
        <end position="961"/>
    </location>
</feature>
<dbReference type="PROSITE" id="PS51462">
    <property type="entry name" value="NUDIX"/>
    <property type="match status" value="1"/>
</dbReference>
<name>A0A0N5A5Y7_PARTI</name>
<feature type="compositionally biased region" description="Basic residues" evidence="2">
    <location>
        <begin position="3156"/>
        <end position="3181"/>
    </location>
</feature>
<sequence length="3181" mass="334277">MTGRVLATARPRALAWAQRSSRRWPAACARPLRWTRRIMACARDWRSTSERAFGAFARRRGGFKLGEMKLQFGTARPGLDYIHRPAVFGIAEREGRLACVRVDRGEGVVYYDLPGGALDGEETEQQALVREFAEETGLIIQPVDRLTEAGQYFLKSDGTPVNNVGGVWVVSVTGADPSTKQEADHELVWMEPMRVLFSLRHEAHSWAVARWLRDRHAAASEPGTSGVRARGSTRPTCPTVRGRVSARRRRPPRSSGRPSRRAWSLHRATWSRRPRRWRASRRGICGSGPRSGCARCGGADLDRAAVSPRPADAHALGVIAAVAEGAGSARADPLVAALVALLLLLQPLLQRLHQLVETAERLNLRLLLVGQVFLGQQPQPVLGDVGGDLFAGTDALQPLEHLAEDLIEAVVMLLVLDQDGARQVVEGLDVASRHALVHGLHQVEPFLERHRHLGLAQGGEEGQQHGFETGPGLAAPQDELVVHPDADRILVLARLLEAVGGVEFLGLLIAAPDADPQGAVGVGLHPVQGDFQQRRAKAQPLRLLADIEAAQLGVAGATVGVGQGVRPRVGEGQQFAVALRDPPGGARLGQLGGDGLGVEAGVQKGGQVGDRIGNAEAGDEGVDEGLASQHGQGGGVVRTGGADHRVAHDRRNSAGRASGEGVSRPAWRHHRSLVIFAWLQGRATRATTFVQGASSAAHANARMGRLRDAKALVSQADPRAMTSPALMTHSESATQTPVAAARSAGAEVAYGAITLARHGEPALSRKCMITSDQYRDWWGRYEIGGAARRVHRPVRRGRAAEGSLRGPAEGRPAAGREDRRRRRRPGQGRRTGRVRLMSATDLAPQIGFDDFMKVDVRVGRIIKAEPFPEARKPAYKLTIDFGDAIGVKKSSAQITHHYTLDELDGRDEQRRRGHQRPADGHPERQRHVDRPARRRHERLSGQTGFGRRLSEYPQGREEIRRPYAASLPRRRAQGRGIRSRHDRRRHPVRGAGLLLRRADRRSRHGESGPHSEECGGHHRPPGAGPRRHPEGQGLRSGREQRRQAARRGQVRRGVGQAGQGHLQRAQLHQGVRDRADQARAGRSDCHGRDRRHAVGHRAGPVRPGLPGSHLRRRHRRTARRDLRRRRRHGRLRRLRAATAGREGRAGRRAEGPHPSPARHLPGSGQTRGHVRPGRPQRRTHRRRRRDRPGRRRQPGGRGSQYPDHAGDQRVAHDVALGQADDCDLGHGFQTVGDVGQAGDPRQQVGLLRVARDHHGRVPAQSGQQHLQLDVGAVLRLIHDDEGVVQRAAAHIADGGDLDQALGHQGLDPLHAETIRQGVVERAQIRGQLVLHVAGQEADRFPGLDRRTAQDDAADLARLQRLDRLGDGQIGLARACRAQRQHQIGVVDGVHQFGLAVGLGLQRLHIGLVPLIIRRQGRPAADAGGQSPYLGVLNEFGRIQHAFAQLTLDGRSFAHGRLQGMKKGEPGWVSPWSSPVFIARLAAAQAFDHRQARAIQLVLADRLVAQVGDDGVDGGEEGVELLGRRVGGDRDGAVAREHVGRRGADAGRVGQGLLLADLLHDTQFQDLGQDGGLARFGPVVDGVGGRPGDIGQTLLGRTGVGVAVDAETSAIDLAGQDPVQLIGCQLAEAARREDHRGQGLSGETIGRQAHLADAGADRNQDLLVLEGRRLDGQAHAVGEGDDRGADGGDFGGRGGRGDGAEVGVGPIQSRLFRRGGDRRGAAGFQQGGDAGLAAFDRLGRDDQRQGPLTFKGALDGLTDLGRLQVFHRGFKQGEVGGGRGEDLVVVDGAQQGVRQGGGAACGCGAGFRSPAGARGVAVDAETGAVDLAGQDAVQLVGRQLAEAAGREDHRGQGLSGETIGRQAHLADAGADRDQDLLVLEGRRLDGQAHAVGEGDDRGADGGDFGGRGGRGDGAEVGVGPIQSRLFRRGGDRRGAAGFQQGGDAGLAAFDRLGRDDQRQGPLTFKGALDGLTDLGRLQVFHRGFKQGEVGGGRGEDLVVVDGAQQGVRQGGGAACGCGLHRRFECGAAVGYLAIQFDLGHAELHQAALFLFDGFQRALDAAGIEGGRDAGQVEGLEQGALSAAGADEGRVVRAGQFAQTAVQHGHAQILQQGVAAFGRRIGIEVGVADPVQLNRRLHARLDQDAGLGLTRGDLSQIGLGAVGGLGRPVREGRLDLGFHLIDVEVADRDHGGALGAVIGLIELDEAFARGAADDAEVADRQAGRGVAQALFTLDHAAFGIDIFGLHQGLGYLFAHDPQRGVDRLVVGARQLQRIGGLVEAGEGVGVGAEGQAETLQNPQQLVLGHIRRAVESHVLHEVGQTQLVFVLHQGTGRDPQAQRRLTRRGGVLHDGVAHAVGQDAETYGRVSRDVAGRLGPGLGGLGVLRRDGRRRRQSDGREGRAAHQGEAGRGEQKQAARARGSHSVVSATCERAAPGTDCGPAQGRRVADGVGAGDDIAAPTVDGGGRRSAHVACVGLAVADVQVAAAGRTGEAGDGVARRIGPDIGVVAVLAGEPGAGGDAAGVHLGVVDADIDVVVARMNLIADSLGGRIGGAEVVGTELGARQNLGRVLLVHVDQQSAALVVEGGLVGGGAAARGDVPGVARPHAGPGGDPGAGGAGAGFLDPSTRGDVAIQILTGVHVDAGVDGGRGQIVAARLGDAVHIARIAAQGQGGVRYRGALHVLGRTDVGGAAFGAAGQGVAHGGVRHGDVVADVDDVQALTADDVAKVELLIQDQPAILSGSLSGRRYAQRCRGDRASETAAGGADRAVGQRVVGGVEADFRAGGAVQIGHELDRGAFDQGADGQLNRLQAAGPGGNVEDVAVQEVEHACRHFAADDLLLGGAGVDVAGVGLVGVDDDRVAVALDHHIQVVADGGRAADVGPAARADAAVENAGRRTAVASRIGAAVLLDDAVDDQAVAVGVAGRAAAGLGGGVARGAVAGLELARAGRAGRLRDGRTGRQARQHGGGGRNGHECQSMRRHQALPRTSGRALAMTVPDRISLGMAQNDALSWNATGLIKDECPNLTPAVGGRLAGPVHLHAAARGLGSCDDECGGRPGLRRTRRPSDGTRTGTAGLHPLLYSGRRRGGPGLWPGASAQHGAAGRRVGRGLRPDRSRHQADGRAWARPSAVPSDGVARFGGLDGGESHCGSDRSGAGGGRRPHRLGGARHRLRVRHSRHRADRGL</sequence>
<feature type="compositionally biased region" description="Basic and acidic residues" evidence="2">
    <location>
        <begin position="1004"/>
        <end position="1016"/>
    </location>
</feature>
<dbReference type="SUPFAM" id="SSF50249">
    <property type="entry name" value="Nucleic acid-binding proteins"/>
    <property type="match status" value="1"/>
</dbReference>
<feature type="compositionally biased region" description="Basic and acidic residues" evidence="2">
    <location>
        <begin position="1141"/>
        <end position="1151"/>
    </location>
</feature>
<dbReference type="InterPro" id="IPR015797">
    <property type="entry name" value="NUDIX_hydrolase-like_dom_sf"/>
</dbReference>
<keyword evidence="4" id="KW-1185">Reference proteome</keyword>